<dbReference type="OrthoDB" id="408373at2759"/>
<dbReference type="PANTHER" id="PTHR43798:SF33">
    <property type="entry name" value="HYDROLASE, PUTATIVE (AFU_ORTHOLOGUE AFUA_2G14860)-RELATED"/>
    <property type="match status" value="1"/>
</dbReference>
<dbReference type="InterPro" id="IPR029058">
    <property type="entry name" value="AB_hydrolase_fold"/>
</dbReference>
<accession>A0A0M9VTT4</accession>
<proteinExistence type="predicted"/>
<name>A0A0M9VTT4_ESCWE</name>
<feature type="compositionally biased region" description="Gly residues" evidence="1">
    <location>
        <begin position="67"/>
        <end position="76"/>
    </location>
</feature>
<dbReference type="PROSITE" id="PS51257">
    <property type="entry name" value="PROKAR_LIPOPROTEIN"/>
    <property type="match status" value="1"/>
</dbReference>
<organism evidence="3 4">
    <name type="scientific">Escovopsis weberi</name>
    <dbReference type="NCBI Taxonomy" id="150374"/>
    <lineage>
        <taxon>Eukaryota</taxon>
        <taxon>Fungi</taxon>
        <taxon>Dikarya</taxon>
        <taxon>Ascomycota</taxon>
        <taxon>Pezizomycotina</taxon>
        <taxon>Sordariomycetes</taxon>
        <taxon>Hypocreomycetidae</taxon>
        <taxon>Hypocreales</taxon>
        <taxon>Hypocreaceae</taxon>
        <taxon>Escovopsis</taxon>
    </lineage>
</organism>
<dbReference type="STRING" id="150374.A0A0M9VTT4"/>
<feature type="compositionally biased region" description="Low complexity" evidence="1">
    <location>
        <begin position="38"/>
        <end position="53"/>
    </location>
</feature>
<dbReference type="GO" id="GO:0016020">
    <property type="term" value="C:membrane"/>
    <property type="evidence" value="ECO:0007669"/>
    <property type="project" value="TreeGrafter"/>
</dbReference>
<dbReference type="Pfam" id="PF00561">
    <property type="entry name" value="Abhydrolase_1"/>
    <property type="match status" value="1"/>
</dbReference>
<feature type="domain" description="AB hydrolase-1" evidence="2">
    <location>
        <begin position="114"/>
        <end position="363"/>
    </location>
</feature>
<dbReference type="AlphaFoldDB" id="A0A0M9VTT4"/>
<dbReference type="PANTHER" id="PTHR43798">
    <property type="entry name" value="MONOACYLGLYCEROL LIPASE"/>
    <property type="match status" value="1"/>
</dbReference>
<sequence>MRSPRPPPLLWMMHCAGPAPALLAAACLVSYSVYRLTRQPTTPSPTSTRITPTANPSAAGPNKDGGRGTAGGGGGAEPRDDAYPPDAFPGARDVETSYGNIKVYEWGLEDGDKVLLVHGMSTPCLVLGDMAWELVRRGCRVMLYDIFGKGHSGAPADLPFDERLYNTQILHVLASSDLCWTGAAAFHIMGYSLGGAIATAFAAYHHPMLRSVTCVCPSGIMRSFDLIFEERLVVDWAGWVPERLLAAVLRPALEPTPPPPSSELPPVANPGEDLEWDLVPCSVDQAFPLVRDVLRWQLDNNEAYVSTYMSTLRHSPLSGEHQKSWKLLGDRMAANRVRGKGLQKLCLILGDRDVLLPPKECVQDAHEIFGEDGVEVHLIEGNHSIALTDGRRVAELALRSGRGGGVEGPNGE</sequence>
<dbReference type="Proteomes" id="UP000053831">
    <property type="component" value="Unassembled WGS sequence"/>
</dbReference>
<evidence type="ECO:0000259" key="2">
    <source>
        <dbReference type="Pfam" id="PF00561"/>
    </source>
</evidence>
<keyword evidence="4" id="KW-1185">Reference proteome</keyword>
<protein>
    <submittedName>
        <fullName evidence="3">Monoacylglycerol lipase abhd6-B</fullName>
    </submittedName>
</protein>
<evidence type="ECO:0000313" key="4">
    <source>
        <dbReference type="Proteomes" id="UP000053831"/>
    </source>
</evidence>
<dbReference type="EMBL" id="LGSR01000020">
    <property type="protein sequence ID" value="KOS19005.1"/>
    <property type="molecule type" value="Genomic_DNA"/>
</dbReference>
<comment type="caution">
    <text evidence="3">The sequence shown here is derived from an EMBL/GenBank/DDBJ whole genome shotgun (WGS) entry which is preliminary data.</text>
</comment>
<dbReference type="SUPFAM" id="SSF53474">
    <property type="entry name" value="alpha/beta-Hydrolases"/>
    <property type="match status" value="1"/>
</dbReference>
<gene>
    <name evidence="3" type="ORF">ESCO_001027</name>
</gene>
<dbReference type="InterPro" id="IPR000073">
    <property type="entry name" value="AB_hydrolase_1"/>
</dbReference>
<dbReference type="Gene3D" id="3.40.50.1820">
    <property type="entry name" value="alpha/beta hydrolase"/>
    <property type="match status" value="1"/>
</dbReference>
<reference evidence="3 4" key="1">
    <citation type="submission" date="2015-07" db="EMBL/GenBank/DDBJ databases">
        <title>The genome of the fungus Escovopsis weberi, a specialized disease agent of ant agriculture.</title>
        <authorList>
            <person name="de Man T.J."/>
            <person name="Stajich J.E."/>
            <person name="Kubicek C.P."/>
            <person name="Chenthamara K."/>
            <person name="Atanasova L."/>
            <person name="Druzhinina I.S."/>
            <person name="Birnbaum S."/>
            <person name="Barribeau S.M."/>
            <person name="Teiling C."/>
            <person name="Suen G."/>
            <person name="Currie C."/>
            <person name="Gerardo N.M."/>
        </authorList>
    </citation>
    <scope>NUCLEOTIDE SEQUENCE [LARGE SCALE GENOMIC DNA]</scope>
</reference>
<evidence type="ECO:0000256" key="1">
    <source>
        <dbReference type="SAM" id="MobiDB-lite"/>
    </source>
</evidence>
<dbReference type="InterPro" id="IPR050266">
    <property type="entry name" value="AB_hydrolase_sf"/>
</dbReference>
<feature type="region of interest" description="Disordered" evidence="1">
    <location>
        <begin position="38"/>
        <end position="85"/>
    </location>
</feature>
<evidence type="ECO:0000313" key="3">
    <source>
        <dbReference type="EMBL" id="KOS19005.1"/>
    </source>
</evidence>